<keyword evidence="5" id="KW-0045">Antibiotic biosynthesis</keyword>
<dbReference type="FunFam" id="1.10.1200.10:FF:000007">
    <property type="entry name" value="Probable polyketide synthase pks17"/>
    <property type="match status" value="1"/>
</dbReference>
<comment type="caution">
    <text evidence="12">The sequence shown here is derived from an EMBL/GenBank/DDBJ whole genome shotgun (WGS) entry which is preliminary data.</text>
</comment>
<dbReference type="PROSITE" id="PS00012">
    <property type="entry name" value="PHOSPHOPANTETHEINE"/>
    <property type="match status" value="1"/>
</dbReference>
<dbReference type="InterPro" id="IPR055123">
    <property type="entry name" value="SpnB-like_Rossmann"/>
</dbReference>
<dbReference type="GO" id="GO:0004312">
    <property type="term" value="F:fatty acid synthase activity"/>
    <property type="evidence" value="ECO:0007669"/>
    <property type="project" value="TreeGrafter"/>
</dbReference>
<dbReference type="PANTHER" id="PTHR43775">
    <property type="entry name" value="FATTY ACID SYNTHASE"/>
    <property type="match status" value="1"/>
</dbReference>
<dbReference type="GO" id="GO:0031177">
    <property type="term" value="F:phosphopantetheine binding"/>
    <property type="evidence" value="ECO:0007669"/>
    <property type="project" value="InterPro"/>
</dbReference>
<dbReference type="SUPFAM" id="SSF50129">
    <property type="entry name" value="GroES-like"/>
    <property type="match status" value="1"/>
</dbReference>
<dbReference type="SMART" id="SM00823">
    <property type="entry name" value="PKS_PP"/>
    <property type="match status" value="1"/>
</dbReference>
<dbReference type="PANTHER" id="PTHR43775:SF51">
    <property type="entry name" value="INACTIVE PHENOLPHTHIOCEROL SYNTHESIS POLYKETIDE SYNTHASE TYPE I PKS1-RELATED"/>
    <property type="match status" value="1"/>
</dbReference>
<dbReference type="Gene3D" id="3.40.366.10">
    <property type="entry name" value="Malonyl-Coenzyme A Acyl Carrier Protein, domain 2"/>
    <property type="match status" value="1"/>
</dbReference>
<dbReference type="SMART" id="SM01294">
    <property type="entry name" value="PKS_PP_betabranch"/>
    <property type="match status" value="1"/>
</dbReference>
<evidence type="ECO:0000259" key="10">
    <source>
        <dbReference type="PROSITE" id="PS50075"/>
    </source>
</evidence>
<dbReference type="InterPro" id="IPR009081">
    <property type="entry name" value="PP-bd_ACP"/>
</dbReference>
<dbReference type="GO" id="GO:0008270">
    <property type="term" value="F:zinc ion binding"/>
    <property type="evidence" value="ECO:0007669"/>
    <property type="project" value="InterPro"/>
</dbReference>
<dbReference type="InterPro" id="IPR013968">
    <property type="entry name" value="PKS_KR"/>
</dbReference>
<dbReference type="InterPro" id="IPR057326">
    <property type="entry name" value="KR_dom"/>
</dbReference>
<name>A0A2A2D631_9ACTN</name>
<feature type="region of interest" description="N-terminal hotdog fold" evidence="8">
    <location>
        <begin position="365"/>
        <end position="487"/>
    </location>
</feature>
<dbReference type="SUPFAM" id="SSF55048">
    <property type="entry name" value="Probable ACP-binding domain of malonyl-CoA ACP transacylase"/>
    <property type="match status" value="1"/>
</dbReference>
<feature type="active site" description="Proton donor; for dehydratase activity" evidence="8">
    <location>
        <position position="561"/>
    </location>
</feature>
<dbReference type="PROSITE" id="PS01162">
    <property type="entry name" value="QOR_ZETA_CRYSTAL"/>
    <property type="match status" value="1"/>
</dbReference>
<dbReference type="CDD" id="cd05195">
    <property type="entry name" value="enoyl_red"/>
    <property type="match status" value="1"/>
</dbReference>
<protein>
    <submittedName>
        <fullName evidence="12">Beta-ketoacyl synthase</fullName>
    </submittedName>
</protein>
<dbReference type="InterPro" id="IPR013154">
    <property type="entry name" value="ADH-like_N"/>
</dbReference>
<dbReference type="PROSITE" id="PS50075">
    <property type="entry name" value="CARRIER"/>
    <property type="match status" value="1"/>
</dbReference>
<evidence type="ECO:0000256" key="2">
    <source>
        <dbReference type="ARBA" id="ARBA00022450"/>
    </source>
</evidence>
<evidence type="ECO:0000313" key="12">
    <source>
        <dbReference type="EMBL" id="PAU46772.1"/>
    </source>
</evidence>
<dbReference type="InterPro" id="IPR016036">
    <property type="entry name" value="Malonyl_transacylase_ACP-bd"/>
</dbReference>
<dbReference type="Pfam" id="PF08240">
    <property type="entry name" value="ADH_N"/>
    <property type="match status" value="1"/>
</dbReference>
<comment type="pathway">
    <text evidence="1">Antibiotic biosynthesis.</text>
</comment>
<reference evidence="12 13" key="1">
    <citation type="submission" date="2017-08" db="EMBL/GenBank/DDBJ databases">
        <title>Genome sequence of Streptomyces albireticuli NRRL B-1670.</title>
        <authorList>
            <person name="Graham D.E."/>
            <person name="Mahan K.M."/>
            <person name="Klingeman D.M."/>
            <person name="Hettich R.L."/>
            <person name="Parry R.J."/>
            <person name="Spain J.C."/>
        </authorList>
    </citation>
    <scope>NUCLEOTIDE SEQUENCE [LARGE SCALE GENOMIC DNA]</scope>
    <source>
        <strain evidence="12 13">NRRL B-1670</strain>
    </source>
</reference>
<feature type="active site" description="Proton acceptor; for dehydratase activity" evidence="8">
    <location>
        <position position="397"/>
    </location>
</feature>
<evidence type="ECO:0000256" key="6">
    <source>
        <dbReference type="ARBA" id="ARBA00023268"/>
    </source>
</evidence>
<dbReference type="CDD" id="cd08956">
    <property type="entry name" value="KR_3_FAS_SDR_x"/>
    <property type="match status" value="1"/>
</dbReference>
<dbReference type="InterPro" id="IPR002364">
    <property type="entry name" value="Quin_OxRdtase/zeta-crystal_CS"/>
</dbReference>
<dbReference type="FunFam" id="3.90.180.10:FF:000032">
    <property type="entry name" value="Probable polyketide synthase pks1"/>
    <property type="match status" value="1"/>
</dbReference>
<evidence type="ECO:0000256" key="1">
    <source>
        <dbReference type="ARBA" id="ARBA00004792"/>
    </source>
</evidence>
<dbReference type="GO" id="GO:0016491">
    <property type="term" value="F:oxidoreductase activity"/>
    <property type="evidence" value="ECO:0007669"/>
    <property type="project" value="InterPro"/>
</dbReference>
<dbReference type="FunFam" id="3.40.50.720:FF:000209">
    <property type="entry name" value="Polyketide synthase Pks12"/>
    <property type="match status" value="1"/>
</dbReference>
<dbReference type="GO" id="GO:0006633">
    <property type="term" value="P:fatty acid biosynthetic process"/>
    <property type="evidence" value="ECO:0007669"/>
    <property type="project" value="TreeGrafter"/>
</dbReference>
<evidence type="ECO:0000256" key="7">
    <source>
        <dbReference type="ARBA" id="ARBA00023315"/>
    </source>
</evidence>
<feature type="domain" description="PKS/mFAS DH" evidence="11">
    <location>
        <begin position="365"/>
        <end position="639"/>
    </location>
</feature>
<dbReference type="Gene3D" id="3.40.50.11460">
    <property type="match status" value="1"/>
</dbReference>
<keyword evidence="6" id="KW-0511">Multifunctional enzyme</keyword>
<dbReference type="InterPro" id="IPR020806">
    <property type="entry name" value="PKS_PP-bd"/>
</dbReference>
<dbReference type="SUPFAM" id="SSF47336">
    <property type="entry name" value="ACP-like"/>
    <property type="match status" value="1"/>
</dbReference>
<dbReference type="InterPro" id="IPR001227">
    <property type="entry name" value="Ac_transferase_dom_sf"/>
</dbReference>
<dbReference type="InterPro" id="IPR049551">
    <property type="entry name" value="PKS_DH_C"/>
</dbReference>
<dbReference type="InterPro" id="IPR006162">
    <property type="entry name" value="Ppantetheine_attach_site"/>
</dbReference>
<evidence type="ECO:0000256" key="3">
    <source>
        <dbReference type="ARBA" id="ARBA00022553"/>
    </source>
</evidence>
<dbReference type="Pfam" id="PF08659">
    <property type="entry name" value="KR"/>
    <property type="match status" value="1"/>
</dbReference>
<dbReference type="Pfam" id="PF21089">
    <property type="entry name" value="PKS_DH_N"/>
    <property type="match status" value="1"/>
</dbReference>
<dbReference type="InterPro" id="IPR036291">
    <property type="entry name" value="NAD(P)-bd_dom_sf"/>
</dbReference>
<dbReference type="InterPro" id="IPR042104">
    <property type="entry name" value="PKS_dehydratase_sf"/>
</dbReference>
<evidence type="ECO:0000256" key="5">
    <source>
        <dbReference type="ARBA" id="ARBA00023194"/>
    </source>
</evidence>
<keyword evidence="3" id="KW-0597">Phosphoprotein</keyword>
<feature type="region of interest" description="Disordered" evidence="9">
    <location>
        <begin position="1511"/>
        <end position="1543"/>
    </location>
</feature>
<dbReference type="EMBL" id="NSJV01000419">
    <property type="protein sequence ID" value="PAU46772.1"/>
    <property type="molecule type" value="Genomic_DNA"/>
</dbReference>
<dbReference type="Pfam" id="PF14765">
    <property type="entry name" value="PS-DH"/>
    <property type="match status" value="1"/>
</dbReference>
<dbReference type="GO" id="GO:0017000">
    <property type="term" value="P:antibiotic biosynthetic process"/>
    <property type="evidence" value="ECO:0007669"/>
    <property type="project" value="UniProtKB-KW"/>
</dbReference>
<dbReference type="Pfam" id="PF13602">
    <property type="entry name" value="ADH_zinc_N_2"/>
    <property type="match status" value="1"/>
</dbReference>
<evidence type="ECO:0000256" key="4">
    <source>
        <dbReference type="ARBA" id="ARBA00022679"/>
    </source>
</evidence>
<keyword evidence="13" id="KW-1185">Reference proteome</keyword>
<organism evidence="12 13">
    <name type="scientific">Streptomyces albireticuli</name>
    <dbReference type="NCBI Taxonomy" id="1940"/>
    <lineage>
        <taxon>Bacteria</taxon>
        <taxon>Bacillati</taxon>
        <taxon>Actinomycetota</taxon>
        <taxon>Actinomycetes</taxon>
        <taxon>Kitasatosporales</taxon>
        <taxon>Streptomycetaceae</taxon>
        <taxon>Streptomyces</taxon>
    </lineage>
</organism>
<keyword evidence="4" id="KW-0808">Transferase</keyword>
<dbReference type="Proteomes" id="UP000218944">
    <property type="component" value="Unassembled WGS sequence"/>
</dbReference>
<dbReference type="InterPro" id="IPR049900">
    <property type="entry name" value="PKS_mFAS_DH"/>
</dbReference>
<dbReference type="SMART" id="SM00827">
    <property type="entry name" value="PKS_AT"/>
    <property type="match status" value="1"/>
</dbReference>
<dbReference type="InterPro" id="IPR016035">
    <property type="entry name" value="Acyl_Trfase/lysoPLipase"/>
</dbReference>
<keyword evidence="7" id="KW-0012">Acyltransferase</keyword>
<accession>A0A2A2D631</accession>
<evidence type="ECO:0000313" key="13">
    <source>
        <dbReference type="Proteomes" id="UP000218944"/>
    </source>
</evidence>
<dbReference type="Pfam" id="PF00698">
    <property type="entry name" value="Acyl_transf_1"/>
    <property type="match status" value="1"/>
</dbReference>
<dbReference type="Gene3D" id="3.30.70.3290">
    <property type="match status" value="1"/>
</dbReference>
<dbReference type="Gene3D" id="3.90.180.10">
    <property type="entry name" value="Medium-chain alcohol dehydrogenases, catalytic domain"/>
    <property type="match status" value="1"/>
</dbReference>
<dbReference type="InterPro" id="IPR014043">
    <property type="entry name" value="Acyl_transferase_dom"/>
</dbReference>
<evidence type="ECO:0000256" key="8">
    <source>
        <dbReference type="PROSITE-ProRule" id="PRU01363"/>
    </source>
</evidence>
<dbReference type="Gene3D" id="1.10.1200.10">
    <property type="entry name" value="ACP-like"/>
    <property type="match status" value="1"/>
</dbReference>
<dbReference type="PROSITE" id="PS52019">
    <property type="entry name" value="PKS_MFAS_DH"/>
    <property type="match status" value="1"/>
</dbReference>
<dbReference type="Pfam" id="PF22953">
    <property type="entry name" value="SpnB_Rossmann"/>
    <property type="match status" value="1"/>
</dbReference>
<sequence>MARGQRRVALLFSGQGAQRVGMGRELAEAYPVFAAALDEACGALGLSRDVFDDGERLGRTEFAQGALFAFEVALFRLVESWGICPDFLIGHSIGEVVAAYVAGVFSLEDAALLVNTRGRLMQALPAGGVMVAVQATEDEARQALSGSGFEDRVGIAAVNGPRSVVLSGESASVEAVVAGFPDRKKRRLDVSHAFHSPLMDPMLEDFRQVLKQVTFVEPRLPVVSNISGRLAEPGELSFPEYWVRHVREAVRFGDGIRALADHGADAFLELGPDGVLTALAQETLDEHRPDSVIVPLLRKDRPEPLTLTTAVATAYVHGTDVDWSALLPGARRVGLPTYAFQRQRYWLPEGTATDPERLGLGPAGHPLLGAAVPLADGEGALLTGRLSLRTHPWLADHEISGTVLVPGAGLVEMALRAGDEVGCGRVEELTLEVPLVVPRQGGVTVQVRVGPEDEAGWRELNVHSRTGPDDDWTRHVRGTLAPAAAPPTSSPAGTWPPPGAAAVPLDGFYDVYSRIGYAYGPTFQGLRAAWRRGDEVFAEVALPEDARRTAGDFTLHPALLDAALQSAGAGAFFDSGGSMRLPFAWSGVSVHAAGAATARVRVSPAGPDAVTVELADLTGAPIATVERLLIPEMSPEQLARVRGEEKARPYVLDWVPATTGAVAAPDALTPDRWTLLGEDGLAGVADCDADADFLVLPQPAPHPVPPTADLPRAARAATSTVLTALQNWLSDVKFAESCLVVVTRNAVAAGGEVPDPAQAAVWGLVRAAQTENPGRFVLLDLDGATGIDDALPLALATGEPQVAVRGGEALVARLTRPAPGGTLVPPADGPWRLDVTAPGTLENLALVPAEPDPDALGPLDVRVDVRAAGLNFRDVLIALGMYPGEARMGGEGAGVVTEVGSGVTDLAPGDRVTGMLPSAFGPTTVTDRRALVRVPGGWTYEQAASVPTVFATAYYGLVDLAGLVAGESVLVHAAAGGVGMAAVQVARHLGAEIFGTASPAKWETLRASGLDDAHIASSRTTDFETAFTDATGGRGVDVVLDSLAGEFVDASLRLMPREGGRFVEMGKADVRDPEWIGTEYPGVVYRAFDLLDAGLDRFQEILTEVVRLFETGEFTHLPVTTWDIRRAPEAFRHLSQARHIGKVVLTVPPARRPEGTVLVTGGTGTLGSLLARHLVTDRGVRHLLLTSRRGPDAPGAEELRAELEKEGAEVSVVACDLADGEAVTELVAKVPAAHPLTAVVHTAGVTDDAVIGALTPGRLDAVFRAKADAAVNLHEATRHLDLAEFVLYSSASGVLGGPGQGNYAAANAFLDAFAHHRTARGLPGHSLAWGLWEQASGMTGRLGHEDRSRIARSGLAPLTTGQGLALFDAAVDDTRPAQVTVRLDTSALRAQAAAGTLPPLLRDLVRAPARRAVAGAGAAPEGPALAERLGGLTGAERERVVVDLVRADLAAVLGHTSAAGIDPGRSFQDMGIDSLTAVELRNLLNGATGLRLPASLVFDYPTPNALARHILDDLAPGPDGGGDGHGGHDGYDGPGTPAAPGDEAGMRQAIASIPLDRLRAAGLLDTLLGLAGQGTTAAPHPGDAPAPEGHALAAMDVDDLVRIALGESGTPTDTEGTDRA</sequence>
<dbReference type="InterPro" id="IPR011032">
    <property type="entry name" value="GroES-like_sf"/>
</dbReference>
<gene>
    <name evidence="12" type="ORF">CK936_22375</name>
</gene>
<dbReference type="InterPro" id="IPR050091">
    <property type="entry name" value="PKS_NRPS_Biosynth_Enz"/>
</dbReference>
<dbReference type="Gene3D" id="3.40.50.720">
    <property type="entry name" value="NAD(P)-binding Rossmann-like Domain"/>
    <property type="match status" value="1"/>
</dbReference>
<dbReference type="Gene3D" id="3.10.129.110">
    <property type="entry name" value="Polyketide synthase dehydratase"/>
    <property type="match status" value="1"/>
</dbReference>
<keyword evidence="2" id="KW-0596">Phosphopantetheine</keyword>
<evidence type="ECO:0000256" key="9">
    <source>
        <dbReference type="SAM" id="MobiDB-lite"/>
    </source>
</evidence>
<proteinExistence type="predicted"/>
<dbReference type="InterPro" id="IPR020807">
    <property type="entry name" value="PKS_DH"/>
</dbReference>
<dbReference type="InterPro" id="IPR049552">
    <property type="entry name" value="PKS_DH_N"/>
</dbReference>
<dbReference type="Pfam" id="PF00550">
    <property type="entry name" value="PP-binding"/>
    <property type="match status" value="1"/>
</dbReference>
<feature type="region of interest" description="C-terminal hotdog fold" evidence="8">
    <location>
        <begin position="500"/>
        <end position="639"/>
    </location>
</feature>
<dbReference type="SMART" id="SM00826">
    <property type="entry name" value="PKS_DH"/>
    <property type="match status" value="1"/>
</dbReference>
<dbReference type="SUPFAM" id="SSF51735">
    <property type="entry name" value="NAD(P)-binding Rossmann-fold domains"/>
    <property type="match status" value="3"/>
</dbReference>
<dbReference type="SMART" id="SM00822">
    <property type="entry name" value="PKS_KR"/>
    <property type="match status" value="1"/>
</dbReference>
<dbReference type="SUPFAM" id="SSF52151">
    <property type="entry name" value="FabD/lysophospholipase-like"/>
    <property type="match status" value="1"/>
</dbReference>
<dbReference type="SMART" id="SM00829">
    <property type="entry name" value="PKS_ER"/>
    <property type="match status" value="1"/>
</dbReference>
<dbReference type="InterPro" id="IPR020843">
    <property type="entry name" value="ER"/>
</dbReference>
<feature type="domain" description="Carrier" evidence="10">
    <location>
        <begin position="1439"/>
        <end position="1514"/>
    </location>
</feature>
<dbReference type="InterPro" id="IPR036736">
    <property type="entry name" value="ACP-like_sf"/>
</dbReference>
<evidence type="ECO:0000259" key="11">
    <source>
        <dbReference type="PROSITE" id="PS52019"/>
    </source>
</evidence>